<keyword evidence="7" id="KW-0479">Metal-binding</keyword>
<evidence type="ECO:0000256" key="5">
    <source>
        <dbReference type="ARBA" id="ARBA00022630"/>
    </source>
</evidence>
<proteinExistence type="inferred from homology"/>
<dbReference type="InterPro" id="IPR050837">
    <property type="entry name" value="ComplexI_51kDa_subunit"/>
</dbReference>
<feature type="compositionally biased region" description="Pro residues" evidence="10">
    <location>
        <begin position="29"/>
        <end position="43"/>
    </location>
</feature>
<dbReference type="GO" id="GO:0045333">
    <property type="term" value="P:cellular respiration"/>
    <property type="evidence" value="ECO:0007669"/>
    <property type="project" value="TreeGrafter"/>
</dbReference>
<dbReference type="Gene3D" id="3.30.70.20">
    <property type="match status" value="1"/>
</dbReference>
<evidence type="ECO:0000256" key="1">
    <source>
        <dbReference type="ARBA" id="ARBA00001917"/>
    </source>
</evidence>
<evidence type="ECO:0000256" key="7">
    <source>
        <dbReference type="ARBA" id="ARBA00022723"/>
    </source>
</evidence>
<feature type="compositionally biased region" description="Basic and acidic residues" evidence="10">
    <location>
        <begin position="148"/>
        <end position="160"/>
    </location>
</feature>
<feature type="compositionally biased region" description="Basic residues" evidence="10">
    <location>
        <begin position="221"/>
        <end position="235"/>
    </location>
</feature>
<comment type="cofactor">
    <cofactor evidence="1">
        <name>FMN</name>
        <dbReference type="ChEBI" id="CHEBI:58210"/>
    </cofactor>
</comment>
<dbReference type="SUPFAM" id="SSF142984">
    <property type="entry name" value="Nqo1 middle domain-like"/>
    <property type="match status" value="1"/>
</dbReference>
<dbReference type="EMBL" id="PGGW01000067">
    <property type="protein sequence ID" value="PJE95229.1"/>
    <property type="molecule type" value="Genomic_DNA"/>
</dbReference>
<dbReference type="Pfam" id="PF10589">
    <property type="entry name" value="NADH_4Fe-4S"/>
    <property type="match status" value="1"/>
</dbReference>
<evidence type="ECO:0000256" key="3">
    <source>
        <dbReference type="ARBA" id="ARBA00007523"/>
    </source>
</evidence>
<comment type="similarity">
    <text evidence="3">Belongs to the complex I 51 kDa subunit family.</text>
</comment>
<keyword evidence="5" id="KW-0285">Flavoprotein</keyword>
<dbReference type="InterPro" id="IPR037225">
    <property type="entry name" value="Nuo51_FMN-bd_sf"/>
</dbReference>
<dbReference type="SMART" id="SM00928">
    <property type="entry name" value="NADH_4Fe-4S"/>
    <property type="match status" value="1"/>
</dbReference>
<dbReference type="Pfam" id="PF01512">
    <property type="entry name" value="Complex1_51K"/>
    <property type="match status" value="1"/>
</dbReference>
<dbReference type="Gene3D" id="3.10.20.600">
    <property type="match status" value="1"/>
</dbReference>
<dbReference type="InterPro" id="IPR011538">
    <property type="entry name" value="Nuo51_FMN-bd"/>
</dbReference>
<dbReference type="GO" id="GO:0051539">
    <property type="term" value="F:4 iron, 4 sulfur cluster binding"/>
    <property type="evidence" value="ECO:0007669"/>
    <property type="project" value="UniProtKB-KW"/>
</dbReference>
<feature type="region of interest" description="Disordered" evidence="10">
    <location>
        <begin position="217"/>
        <end position="283"/>
    </location>
</feature>
<dbReference type="PANTHER" id="PTHR11780:SF10">
    <property type="entry name" value="NADH DEHYDROGENASE [UBIQUINONE] FLAVOPROTEIN 1, MITOCHONDRIAL"/>
    <property type="match status" value="1"/>
</dbReference>
<dbReference type="Proteomes" id="UP000230407">
    <property type="component" value="Unassembled WGS sequence"/>
</dbReference>
<dbReference type="SUPFAM" id="SSF140490">
    <property type="entry name" value="Nqo1C-terminal domain-like"/>
    <property type="match status" value="1"/>
</dbReference>
<evidence type="ECO:0000256" key="8">
    <source>
        <dbReference type="ARBA" id="ARBA00023004"/>
    </source>
</evidence>
<feature type="compositionally biased region" description="Basic and acidic residues" evidence="10">
    <location>
        <begin position="258"/>
        <end position="276"/>
    </location>
</feature>
<dbReference type="GO" id="GO:0046872">
    <property type="term" value="F:metal ion binding"/>
    <property type="evidence" value="ECO:0007669"/>
    <property type="project" value="UniProtKB-KW"/>
</dbReference>
<keyword evidence="9" id="KW-0411">Iron-sulfur</keyword>
<name>A0A2M8LTH6_9ACTN</name>
<evidence type="ECO:0000259" key="11">
    <source>
        <dbReference type="SMART" id="SM00928"/>
    </source>
</evidence>
<dbReference type="Gene3D" id="3.40.50.11540">
    <property type="entry name" value="NADH-ubiquinone oxidoreductase 51kDa subunit"/>
    <property type="match status" value="1"/>
</dbReference>
<evidence type="ECO:0000256" key="6">
    <source>
        <dbReference type="ARBA" id="ARBA00022643"/>
    </source>
</evidence>
<reference evidence="12 13" key="1">
    <citation type="submission" date="2017-11" db="EMBL/GenBank/DDBJ databases">
        <title>Streptomyces carmine sp. nov., a novel actinomycete isolated from Sophora alopecuroides in Xinjiang, China.</title>
        <authorList>
            <person name="Wang Y."/>
            <person name="Luo X."/>
            <person name="Wan C."/>
            <person name="Zhang L."/>
        </authorList>
    </citation>
    <scope>NUCLEOTIDE SEQUENCE [LARGE SCALE GENOMIC DNA]</scope>
    <source>
        <strain evidence="12 13">TRM SA0054</strain>
    </source>
</reference>
<dbReference type="InterPro" id="IPR019575">
    <property type="entry name" value="Nuop51_4Fe4S-bd"/>
</dbReference>
<organism evidence="12 13">
    <name type="scientific">Streptomyces carminius</name>
    <dbReference type="NCBI Taxonomy" id="2665496"/>
    <lineage>
        <taxon>Bacteria</taxon>
        <taxon>Bacillati</taxon>
        <taxon>Actinomycetota</taxon>
        <taxon>Actinomycetes</taxon>
        <taxon>Kitasatosporales</taxon>
        <taxon>Streptomycetaceae</taxon>
        <taxon>Streptomyces</taxon>
    </lineage>
</organism>
<feature type="compositionally biased region" description="Basic residues" evidence="10">
    <location>
        <begin position="187"/>
        <end position="199"/>
    </location>
</feature>
<keyword evidence="13" id="KW-1185">Reference proteome</keyword>
<dbReference type="AlphaFoldDB" id="A0A2M8LTH6"/>
<feature type="compositionally biased region" description="Low complexity" evidence="10">
    <location>
        <begin position="125"/>
        <end position="135"/>
    </location>
</feature>
<keyword evidence="8" id="KW-0408">Iron</keyword>
<evidence type="ECO:0000313" key="13">
    <source>
        <dbReference type="Proteomes" id="UP000230407"/>
    </source>
</evidence>
<feature type="domain" description="NADH-ubiquinone oxidoreductase 51kDa subunit iron-sulphur binding" evidence="11">
    <location>
        <begin position="587"/>
        <end position="631"/>
    </location>
</feature>
<comment type="caution">
    <text evidence="12">The sequence shown here is derived from an EMBL/GenBank/DDBJ whole genome shotgun (WGS) entry which is preliminary data.</text>
</comment>
<dbReference type="SUPFAM" id="SSF54862">
    <property type="entry name" value="4Fe-4S ferredoxins"/>
    <property type="match status" value="1"/>
</dbReference>
<feature type="region of interest" description="Disordered" evidence="10">
    <location>
        <begin position="1"/>
        <end position="205"/>
    </location>
</feature>
<keyword evidence="4" id="KW-0004">4Fe-4S</keyword>
<comment type="cofactor">
    <cofactor evidence="2">
        <name>[4Fe-4S] cluster</name>
        <dbReference type="ChEBI" id="CHEBI:49883"/>
    </cofactor>
</comment>
<feature type="compositionally biased region" description="Low complexity" evidence="10">
    <location>
        <begin position="65"/>
        <end position="76"/>
    </location>
</feature>
<dbReference type="Pfam" id="PF13459">
    <property type="entry name" value="Fer4_15"/>
    <property type="match status" value="1"/>
</dbReference>
<dbReference type="SUPFAM" id="SSF142019">
    <property type="entry name" value="Nqo1 FMN-binding domain-like"/>
    <property type="match status" value="1"/>
</dbReference>
<dbReference type="PANTHER" id="PTHR11780">
    <property type="entry name" value="NADH-UBIQUINONE OXIDOREDUCTASE FLAVOPROTEIN 1 NDUFV1"/>
    <property type="match status" value="1"/>
</dbReference>
<keyword evidence="6" id="KW-0288">FMN</keyword>
<dbReference type="Gene3D" id="1.20.1440.230">
    <property type="entry name" value="NADH-ubiquinone oxidoreductase 51kDa subunit, iron-sulphur binding domain"/>
    <property type="match status" value="1"/>
</dbReference>
<gene>
    <name evidence="12" type="ORF">CUT44_26250</name>
</gene>
<evidence type="ECO:0000256" key="10">
    <source>
        <dbReference type="SAM" id="MobiDB-lite"/>
    </source>
</evidence>
<evidence type="ECO:0000313" key="12">
    <source>
        <dbReference type="EMBL" id="PJE95229.1"/>
    </source>
</evidence>
<accession>A0A2M8LTH6</accession>
<dbReference type="GO" id="GO:0003954">
    <property type="term" value="F:NADH dehydrogenase activity"/>
    <property type="evidence" value="ECO:0007669"/>
    <property type="project" value="TreeGrafter"/>
</dbReference>
<dbReference type="InterPro" id="IPR037207">
    <property type="entry name" value="Nuop51_4Fe4S-bd_sf"/>
</dbReference>
<evidence type="ECO:0000256" key="9">
    <source>
        <dbReference type="ARBA" id="ARBA00023014"/>
    </source>
</evidence>
<protein>
    <recommendedName>
        <fullName evidence="11">NADH-ubiquinone oxidoreductase 51kDa subunit iron-sulphur binding domain-containing protein</fullName>
    </recommendedName>
</protein>
<sequence>MPRVRSPPAREVPFVPATPVPDHRGAASPPFPQGPAGPAPPGPVTRVAGRVPPRPARRGPPVEHAAQPGTGRPAGPAGRGQRGRLRTHVGVPRLRRRGAGTGVAHRHGAVGPGRHRPDAAGFRSPAVRPGRAPGNGRRRTGVPGPAHLGEDRRGADERRGGPGAVHRRRSPPADRARHPGRLSVPGRRGHRSGAQRLRRTGPFPLVARPAHVRLSGLVRRAGARSARRTGGRRLGRGGIPAGPGRRRRRPGAAAGGRAADRDGRGQPREGQREERVSGPVASLASVGPPRLLAGLHEVARLDRVAHLTQHGSLPRLRAQEVVDLAENIDLRGRGGAGFPFARKMRAVVDSARRRGGRSVVVVNGSEGEPSCLKDTALLLQAPHLVIDGAVLAATALDSEGVWIGVTRGDVQRSVQAAVDERGPTGPRVRVAMLPERFVTGESSSMINGIGTGTTLPSGRKVRSSDSGLGGLPTLFSNTETFAQLAVAARLGALEYRSAGLPAEPGTMLLTVAGSVVVETPTGVPLPYVLQLCGLEIGQGVLIGGYHGTFVGPEAAWAATISRESLAAFDAVLGAGAVLPIPENTCPVGETARVARWMAGETAGQCGPCFLGLPSLADAVDEVAAGGGMAALDAVRFRIETVTKRGACSHPDGTSRFVKSALESFPEEFNDHALGRGCGRPVAGVLPLMPETDSLPVLALPPGSGAAAQRKREPAEKKEKLLVDWTLCQGHGLCADIVPDVVRLGPDGYPSKATYSVPGEVRQQALRAVRRCPALALRIQN</sequence>
<evidence type="ECO:0000256" key="4">
    <source>
        <dbReference type="ARBA" id="ARBA00022485"/>
    </source>
</evidence>
<evidence type="ECO:0000256" key="2">
    <source>
        <dbReference type="ARBA" id="ARBA00001966"/>
    </source>
</evidence>
<feature type="compositionally biased region" description="Basic residues" evidence="10">
    <location>
        <begin position="81"/>
        <end position="108"/>
    </location>
</feature>